<dbReference type="EMBL" id="CP045652">
    <property type="protein sequence ID" value="QGA26415.1"/>
    <property type="molecule type" value="Genomic_DNA"/>
</dbReference>
<keyword evidence="8" id="KW-0902">Two-component regulatory system</keyword>
<dbReference type="Gene3D" id="3.30.565.10">
    <property type="entry name" value="Histidine kinase-like ATPase, C-terminal domain"/>
    <property type="match status" value="1"/>
</dbReference>
<evidence type="ECO:0000256" key="1">
    <source>
        <dbReference type="ARBA" id="ARBA00000085"/>
    </source>
</evidence>
<protein>
    <recommendedName>
        <fullName evidence="2">histidine kinase</fullName>
        <ecNumber evidence="2">2.7.13.3</ecNumber>
    </recommendedName>
</protein>
<dbReference type="RefSeq" id="WP_153511261.1">
    <property type="nucleotide sequence ID" value="NZ_CP045652.1"/>
</dbReference>
<dbReference type="GO" id="GO:0005524">
    <property type="term" value="F:ATP binding"/>
    <property type="evidence" value="ECO:0007669"/>
    <property type="project" value="UniProtKB-KW"/>
</dbReference>
<dbReference type="EC" id="2.7.13.3" evidence="2"/>
<feature type="domain" description="Histidine kinase" evidence="11">
    <location>
        <begin position="449"/>
        <end position="639"/>
    </location>
</feature>
<evidence type="ECO:0000313" key="13">
    <source>
        <dbReference type="Proteomes" id="UP000326921"/>
    </source>
</evidence>
<dbReference type="Pfam" id="PF07730">
    <property type="entry name" value="HisKA_3"/>
    <property type="match status" value="1"/>
</dbReference>
<keyword evidence="9" id="KW-0175">Coiled coil</keyword>
<keyword evidence="4" id="KW-0808">Transferase</keyword>
<evidence type="ECO:0000313" key="12">
    <source>
        <dbReference type="EMBL" id="QGA26415.1"/>
    </source>
</evidence>
<dbReference type="Pfam" id="PF02518">
    <property type="entry name" value="HATPase_c"/>
    <property type="match status" value="1"/>
</dbReference>
<dbReference type="InterPro" id="IPR036890">
    <property type="entry name" value="HATPase_C_sf"/>
</dbReference>
<dbReference type="SUPFAM" id="SSF55874">
    <property type="entry name" value="ATPase domain of HSP90 chaperone/DNA topoisomerase II/histidine kinase"/>
    <property type="match status" value="1"/>
</dbReference>
<evidence type="ECO:0000256" key="10">
    <source>
        <dbReference type="SAM" id="Phobius"/>
    </source>
</evidence>
<dbReference type="PANTHER" id="PTHR24421:SF10">
    <property type="entry name" value="NITRATE_NITRITE SENSOR PROTEIN NARQ"/>
    <property type="match status" value="1"/>
</dbReference>
<dbReference type="Proteomes" id="UP000326921">
    <property type="component" value="Chromosome"/>
</dbReference>
<evidence type="ECO:0000256" key="8">
    <source>
        <dbReference type="ARBA" id="ARBA00023012"/>
    </source>
</evidence>
<dbReference type="GO" id="GO:0016020">
    <property type="term" value="C:membrane"/>
    <property type="evidence" value="ECO:0007669"/>
    <property type="project" value="InterPro"/>
</dbReference>
<feature type="coiled-coil region" evidence="9">
    <location>
        <begin position="358"/>
        <end position="385"/>
    </location>
</feature>
<evidence type="ECO:0000256" key="6">
    <source>
        <dbReference type="ARBA" id="ARBA00022777"/>
    </source>
</evidence>
<dbReference type="PANTHER" id="PTHR24421">
    <property type="entry name" value="NITRATE/NITRITE SENSOR PROTEIN NARX-RELATED"/>
    <property type="match status" value="1"/>
</dbReference>
<keyword evidence="7" id="KW-0067">ATP-binding</keyword>
<evidence type="ECO:0000256" key="2">
    <source>
        <dbReference type="ARBA" id="ARBA00012438"/>
    </source>
</evidence>
<dbReference type="InterPro" id="IPR005467">
    <property type="entry name" value="His_kinase_dom"/>
</dbReference>
<accession>A0A5Q0Q8Y6</accession>
<dbReference type="KEGG" id="sphe:GFH32_08775"/>
<sequence length="639" mass="73025">MTLARITLVFILTLTFFVLFGQEDGFPTLKSKLAGTKTTEEKALLYYETADTLAYADSVRAIALIEKGMHLAKRYPYQEGIGYFYLGRRYIDYSLHRADLAFDQAISRIEAFKTKEAYLYLSRAWGNKGVIAQANDDNNTFIKLFLEKAIPFAGLAGDSLRMADCYANVALPFMNHGDQDKAIYYLQKSLAIFKRLAPQDLRQIDLYAHLTRVNIEKENLEEAYKNLKAGHRLLTLAKESIYAPNFHAMEAMYYIQVQNWSAATKAIDQGLAVAKKLQNKNEMRTLLYQRAEQFRLQRKWAEARDVLLSLERDGYILMATDKKKLYGALASLEKESGDDKAANHWLAKQVEISDQILASETIAKIADLEAKYNLVQKEKELLLSRERAEKQQRWIWAIVMCLLLALAFFYYWWRSRRLKNAREVQNLKQQQQIELGKALLVGEENERVRLARDLHDGLGGMLAGIKLNLSQMLHVKQTFEEQDLQQTIDRLGNSVQELRRISRNMMPESLAQSGLEVALRDLCVDSKLPGLQISCSFFDLNNVRSAQVNVMIYRIVQELIGNALKHAKASKIMLQCSQADEHFFITIEDNGQGFDTKQNTHAGQGLKNIKNRVDLLSGKLEIDSTREGTVINIELYVGQ</sequence>
<gene>
    <name evidence="12" type="ORF">GFH32_08775</name>
</gene>
<evidence type="ECO:0000256" key="3">
    <source>
        <dbReference type="ARBA" id="ARBA00022553"/>
    </source>
</evidence>
<evidence type="ECO:0000256" key="4">
    <source>
        <dbReference type="ARBA" id="ARBA00022679"/>
    </source>
</evidence>
<dbReference type="Gene3D" id="1.20.5.1930">
    <property type="match status" value="1"/>
</dbReference>
<proteinExistence type="predicted"/>
<evidence type="ECO:0000259" key="11">
    <source>
        <dbReference type="PROSITE" id="PS50109"/>
    </source>
</evidence>
<keyword evidence="13" id="KW-1185">Reference proteome</keyword>
<dbReference type="GO" id="GO:0046983">
    <property type="term" value="F:protein dimerization activity"/>
    <property type="evidence" value="ECO:0007669"/>
    <property type="project" value="InterPro"/>
</dbReference>
<dbReference type="InterPro" id="IPR003594">
    <property type="entry name" value="HATPase_dom"/>
</dbReference>
<evidence type="ECO:0000256" key="7">
    <source>
        <dbReference type="ARBA" id="ARBA00022840"/>
    </source>
</evidence>
<dbReference type="PROSITE" id="PS50109">
    <property type="entry name" value="HIS_KIN"/>
    <property type="match status" value="1"/>
</dbReference>
<keyword evidence="10" id="KW-0812">Transmembrane</keyword>
<organism evidence="12 13">
    <name type="scientific">Sphingobacterium zhuxiongii</name>
    <dbReference type="NCBI Taxonomy" id="2662364"/>
    <lineage>
        <taxon>Bacteria</taxon>
        <taxon>Pseudomonadati</taxon>
        <taxon>Bacteroidota</taxon>
        <taxon>Sphingobacteriia</taxon>
        <taxon>Sphingobacteriales</taxon>
        <taxon>Sphingobacteriaceae</taxon>
        <taxon>Sphingobacterium</taxon>
    </lineage>
</organism>
<keyword evidence="6" id="KW-0418">Kinase</keyword>
<evidence type="ECO:0000256" key="5">
    <source>
        <dbReference type="ARBA" id="ARBA00022741"/>
    </source>
</evidence>
<dbReference type="InterPro" id="IPR050482">
    <property type="entry name" value="Sensor_HK_TwoCompSys"/>
</dbReference>
<comment type="catalytic activity">
    <reaction evidence="1">
        <text>ATP + protein L-histidine = ADP + protein N-phospho-L-histidine.</text>
        <dbReference type="EC" id="2.7.13.3"/>
    </reaction>
</comment>
<keyword evidence="5" id="KW-0547">Nucleotide-binding</keyword>
<dbReference type="SUPFAM" id="SSF48452">
    <property type="entry name" value="TPR-like"/>
    <property type="match status" value="1"/>
</dbReference>
<dbReference type="AlphaFoldDB" id="A0A5Q0Q8Y6"/>
<keyword evidence="10" id="KW-1133">Transmembrane helix</keyword>
<dbReference type="InterPro" id="IPR011712">
    <property type="entry name" value="Sig_transdc_His_kin_sub3_dim/P"/>
</dbReference>
<dbReference type="InterPro" id="IPR011990">
    <property type="entry name" value="TPR-like_helical_dom_sf"/>
</dbReference>
<dbReference type="CDD" id="cd16917">
    <property type="entry name" value="HATPase_UhpB-NarQ-NarX-like"/>
    <property type="match status" value="1"/>
</dbReference>
<dbReference type="SMART" id="SM00387">
    <property type="entry name" value="HATPase_c"/>
    <property type="match status" value="1"/>
</dbReference>
<dbReference type="Gene3D" id="1.25.40.10">
    <property type="entry name" value="Tetratricopeptide repeat domain"/>
    <property type="match status" value="1"/>
</dbReference>
<dbReference type="GO" id="GO:0000155">
    <property type="term" value="F:phosphorelay sensor kinase activity"/>
    <property type="evidence" value="ECO:0007669"/>
    <property type="project" value="InterPro"/>
</dbReference>
<reference evidence="12 13" key="1">
    <citation type="submission" date="2019-10" db="EMBL/GenBank/DDBJ databases">
        <authorList>
            <person name="Dong K."/>
        </authorList>
    </citation>
    <scope>NUCLEOTIDE SEQUENCE [LARGE SCALE GENOMIC DNA]</scope>
    <source>
        <strain evidence="13">dk4302</strain>
    </source>
</reference>
<keyword evidence="3" id="KW-0597">Phosphoprotein</keyword>
<feature type="transmembrane region" description="Helical" evidence="10">
    <location>
        <begin position="394"/>
        <end position="413"/>
    </location>
</feature>
<name>A0A5Q0Q8Y6_9SPHI</name>
<keyword evidence="10" id="KW-0472">Membrane</keyword>
<evidence type="ECO:0000256" key="9">
    <source>
        <dbReference type="SAM" id="Coils"/>
    </source>
</evidence>